<feature type="region of interest" description="Disordered" evidence="1">
    <location>
        <begin position="128"/>
        <end position="148"/>
    </location>
</feature>
<reference evidence="2" key="1">
    <citation type="submission" date="2020-02" db="EMBL/GenBank/DDBJ databases">
        <authorList>
            <person name="Meier V. D."/>
        </authorList>
    </citation>
    <scope>NUCLEOTIDE SEQUENCE</scope>
    <source>
        <strain evidence="2">AVDCRST_MAG01</strain>
    </source>
</reference>
<proteinExistence type="predicted"/>
<protein>
    <submittedName>
        <fullName evidence="2">Uncharacterized protein</fullName>
    </submittedName>
</protein>
<feature type="compositionally biased region" description="Low complexity" evidence="1">
    <location>
        <begin position="131"/>
        <end position="148"/>
    </location>
</feature>
<dbReference type="InterPro" id="IPR029063">
    <property type="entry name" value="SAM-dependent_MTases_sf"/>
</dbReference>
<evidence type="ECO:0000256" key="1">
    <source>
        <dbReference type="SAM" id="MobiDB-lite"/>
    </source>
</evidence>
<dbReference type="EMBL" id="CADCUW010000294">
    <property type="protein sequence ID" value="CAA9418238.1"/>
    <property type="molecule type" value="Genomic_DNA"/>
</dbReference>
<accession>A0A6J4PK47</accession>
<dbReference type="Gene3D" id="3.40.50.150">
    <property type="entry name" value="Vaccinia Virus protein VP39"/>
    <property type="match status" value="1"/>
</dbReference>
<dbReference type="SUPFAM" id="SSF53335">
    <property type="entry name" value="S-adenosyl-L-methionine-dependent methyltransferases"/>
    <property type="match status" value="1"/>
</dbReference>
<sequence>MAPMANDHYAQIGDVWKHLPLAEVLRIERPGRYWESHAGSSTYPLTRSPQRDYGAFAFLERAGRSPGLEGSSYGRLLAHHAGDEEPAYPGSPRIAMELRGDAAGRFVFCDLDGGSLSNIAEDARLRDARGPRAAGAGGRRPTLGGEIQ</sequence>
<name>A0A6J4PK47_9ACTN</name>
<gene>
    <name evidence="2" type="ORF">AVDCRST_MAG01-01-2070</name>
</gene>
<dbReference type="AlphaFoldDB" id="A0A6J4PK47"/>
<evidence type="ECO:0000313" key="2">
    <source>
        <dbReference type="EMBL" id="CAA9418238.1"/>
    </source>
</evidence>
<organism evidence="2">
    <name type="scientific">uncultured Rubrobacteraceae bacterium</name>
    <dbReference type="NCBI Taxonomy" id="349277"/>
    <lineage>
        <taxon>Bacteria</taxon>
        <taxon>Bacillati</taxon>
        <taxon>Actinomycetota</taxon>
        <taxon>Rubrobacteria</taxon>
        <taxon>Rubrobacterales</taxon>
        <taxon>Rubrobacteraceae</taxon>
        <taxon>environmental samples</taxon>
    </lineage>
</organism>